<comment type="caution">
    <text evidence="1">The sequence shown here is derived from an EMBL/GenBank/DDBJ whole genome shotgun (WGS) entry which is preliminary data.</text>
</comment>
<dbReference type="OrthoDB" id="10578133at2759"/>
<sequence>MKELKCINVQTSSGPEVNKLARISELLTVHPPIKSYMLSWAHLEARALCSSDFNSSMLAKPSPLVNLVVLRGQPVWVLQFIKKFEGY</sequence>
<evidence type="ECO:0000313" key="1">
    <source>
        <dbReference type="EMBL" id="KAF3959777.1"/>
    </source>
</evidence>
<dbReference type="Proteomes" id="UP000737018">
    <property type="component" value="Unassembled WGS sequence"/>
</dbReference>
<dbReference type="EMBL" id="JRKL02002250">
    <property type="protein sequence ID" value="KAF3959777.1"/>
    <property type="molecule type" value="Genomic_DNA"/>
</dbReference>
<accession>A0A8J4RA45</accession>
<gene>
    <name evidence="1" type="ORF">CMV_015438</name>
</gene>
<organism evidence="1 2">
    <name type="scientific">Castanea mollissima</name>
    <name type="common">Chinese chestnut</name>
    <dbReference type="NCBI Taxonomy" id="60419"/>
    <lineage>
        <taxon>Eukaryota</taxon>
        <taxon>Viridiplantae</taxon>
        <taxon>Streptophyta</taxon>
        <taxon>Embryophyta</taxon>
        <taxon>Tracheophyta</taxon>
        <taxon>Spermatophyta</taxon>
        <taxon>Magnoliopsida</taxon>
        <taxon>eudicotyledons</taxon>
        <taxon>Gunneridae</taxon>
        <taxon>Pentapetalae</taxon>
        <taxon>rosids</taxon>
        <taxon>fabids</taxon>
        <taxon>Fagales</taxon>
        <taxon>Fagaceae</taxon>
        <taxon>Castanea</taxon>
    </lineage>
</organism>
<proteinExistence type="predicted"/>
<protein>
    <submittedName>
        <fullName evidence="1">Uncharacterized protein</fullName>
    </submittedName>
</protein>
<name>A0A8J4RA45_9ROSI</name>
<evidence type="ECO:0000313" key="2">
    <source>
        <dbReference type="Proteomes" id="UP000737018"/>
    </source>
</evidence>
<keyword evidence="2" id="KW-1185">Reference proteome</keyword>
<reference evidence="1" key="1">
    <citation type="submission" date="2020-03" db="EMBL/GenBank/DDBJ databases">
        <title>Castanea mollissima Vanexum genome sequencing.</title>
        <authorList>
            <person name="Staton M."/>
        </authorList>
    </citation>
    <scope>NUCLEOTIDE SEQUENCE</scope>
    <source>
        <tissue evidence="1">Leaf</tissue>
    </source>
</reference>
<dbReference type="AlphaFoldDB" id="A0A8J4RA45"/>